<sequence>MIFGAKGGLVTFNFHEGQIMDEKDDRMAFAFKTSQEDAVVVRISSSKSSDYFQVEIMDGKVLAVYNMGFVDHVVGDFSRKVNDNLYHVIKIYRSSLNVSMQIDDWSPVFKTPSGRQIGVFNQVSQIMIGGKRESKGQVNRGFVGGVRGLWYDGVNVGELMSRGDWRVKIEGDVTMTVRNEKNSQADLSKE</sequence>
<dbReference type="CDD" id="cd00110">
    <property type="entry name" value="LamG"/>
    <property type="match status" value="1"/>
</dbReference>
<dbReference type="HOGENOM" id="CLU_1429453_0_0_1"/>
<dbReference type="KEGG" id="hro:HELRODRAFT_76021"/>
<dbReference type="InParanoid" id="T1G2E1"/>
<dbReference type="EMBL" id="AMQM01003473">
    <property type="status" value="NOT_ANNOTATED_CDS"/>
    <property type="molecule type" value="Genomic_DNA"/>
</dbReference>
<dbReference type="PROSITE" id="PS50025">
    <property type="entry name" value="LAM_G_DOMAIN"/>
    <property type="match status" value="1"/>
</dbReference>
<dbReference type="PANTHER" id="PTHR15036:SF89">
    <property type="entry name" value="NEUREXIN 1, ISOFORM F"/>
    <property type="match status" value="1"/>
</dbReference>
<reference evidence="3 5" key="2">
    <citation type="journal article" date="2013" name="Nature">
        <title>Insights into bilaterian evolution from three spiralian genomes.</title>
        <authorList>
            <person name="Simakov O."/>
            <person name="Marletaz F."/>
            <person name="Cho S.J."/>
            <person name="Edsinger-Gonzales E."/>
            <person name="Havlak P."/>
            <person name="Hellsten U."/>
            <person name="Kuo D.H."/>
            <person name="Larsson T."/>
            <person name="Lv J."/>
            <person name="Arendt D."/>
            <person name="Savage R."/>
            <person name="Osoegawa K."/>
            <person name="de Jong P."/>
            <person name="Grimwood J."/>
            <person name="Chapman J.A."/>
            <person name="Shapiro H."/>
            <person name="Aerts A."/>
            <person name="Otillar R.P."/>
            <person name="Terry A.Y."/>
            <person name="Boore J.L."/>
            <person name="Grigoriev I.V."/>
            <person name="Lindberg D.R."/>
            <person name="Seaver E.C."/>
            <person name="Weisblat D.A."/>
            <person name="Putnam N.H."/>
            <person name="Rokhsar D.S."/>
        </authorList>
    </citation>
    <scope>NUCLEOTIDE SEQUENCE</scope>
</reference>
<dbReference type="Pfam" id="PF02210">
    <property type="entry name" value="Laminin_G_2"/>
    <property type="match status" value="1"/>
</dbReference>
<reference evidence="5" key="1">
    <citation type="submission" date="2012-12" db="EMBL/GenBank/DDBJ databases">
        <authorList>
            <person name="Hellsten U."/>
            <person name="Grimwood J."/>
            <person name="Chapman J.A."/>
            <person name="Shapiro H."/>
            <person name="Aerts A."/>
            <person name="Otillar R.P."/>
            <person name="Terry A.Y."/>
            <person name="Boore J.L."/>
            <person name="Simakov O."/>
            <person name="Marletaz F."/>
            <person name="Cho S.-J."/>
            <person name="Edsinger-Gonzales E."/>
            <person name="Havlak P."/>
            <person name="Kuo D.-H."/>
            <person name="Larsson T."/>
            <person name="Lv J."/>
            <person name="Arendt D."/>
            <person name="Savage R."/>
            <person name="Osoegawa K."/>
            <person name="de Jong P."/>
            <person name="Lindberg D.R."/>
            <person name="Seaver E.C."/>
            <person name="Weisblat D.A."/>
            <person name="Putnam N.H."/>
            <person name="Grigoriev I.V."/>
            <person name="Rokhsar D.S."/>
        </authorList>
    </citation>
    <scope>NUCLEOTIDE SEQUENCE</scope>
</reference>
<evidence type="ECO:0000313" key="4">
    <source>
        <dbReference type="EnsemblMetazoa" id="HelroP76021"/>
    </source>
</evidence>
<name>T1G2E1_HELRO</name>
<dbReference type="eggNOG" id="KOG3514">
    <property type="taxonomic scope" value="Eukaryota"/>
</dbReference>
<keyword evidence="5" id="KW-1185">Reference proteome</keyword>
<comment type="caution">
    <text evidence="1">Lacks conserved residue(s) required for the propagation of feature annotation.</text>
</comment>
<dbReference type="InterPro" id="IPR013320">
    <property type="entry name" value="ConA-like_dom_sf"/>
</dbReference>
<evidence type="ECO:0000313" key="3">
    <source>
        <dbReference type="EMBL" id="ESO07562.1"/>
    </source>
</evidence>
<evidence type="ECO:0000256" key="1">
    <source>
        <dbReference type="PROSITE-ProRule" id="PRU00122"/>
    </source>
</evidence>
<feature type="domain" description="Laminin G" evidence="2">
    <location>
        <begin position="1"/>
        <end position="177"/>
    </location>
</feature>
<evidence type="ECO:0000313" key="5">
    <source>
        <dbReference type="Proteomes" id="UP000015101"/>
    </source>
</evidence>
<dbReference type="PANTHER" id="PTHR15036">
    <property type="entry name" value="PIKACHURIN-LIKE PROTEIN"/>
    <property type="match status" value="1"/>
</dbReference>
<organism evidence="4 5">
    <name type="scientific">Helobdella robusta</name>
    <name type="common">Californian leech</name>
    <dbReference type="NCBI Taxonomy" id="6412"/>
    <lineage>
        <taxon>Eukaryota</taxon>
        <taxon>Metazoa</taxon>
        <taxon>Spiralia</taxon>
        <taxon>Lophotrochozoa</taxon>
        <taxon>Annelida</taxon>
        <taxon>Clitellata</taxon>
        <taxon>Hirudinea</taxon>
        <taxon>Rhynchobdellida</taxon>
        <taxon>Glossiphoniidae</taxon>
        <taxon>Helobdella</taxon>
    </lineage>
</organism>
<dbReference type="CTD" id="20215239"/>
<dbReference type="EnsemblMetazoa" id="HelroT76021">
    <property type="protein sequence ID" value="HelroP76021"/>
    <property type="gene ID" value="HelroG76021"/>
</dbReference>
<gene>
    <name evidence="4" type="primary">20215239</name>
    <name evidence="3" type="ORF">HELRODRAFT_76021</name>
</gene>
<dbReference type="InterPro" id="IPR001791">
    <property type="entry name" value="Laminin_G"/>
</dbReference>
<dbReference type="InterPro" id="IPR050372">
    <property type="entry name" value="Neurexin-related_CASP"/>
</dbReference>
<dbReference type="STRING" id="6412.T1G2E1"/>
<protein>
    <recommendedName>
        <fullName evidence="2">Laminin G domain-containing protein</fullName>
    </recommendedName>
</protein>
<dbReference type="GeneID" id="20215239"/>
<dbReference type="SMART" id="SM00282">
    <property type="entry name" value="LamG"/>
    <property type="match status" value="1"/>
</dbReference>
<dbReference type="RefSeq" id="XP_009014173.1">
    <property type="nucleotide sequence ID" value="XM_009015925.1"/>
</dbReference>
<dbReference type="OrthoDB" id="6275838at2759"/>
<evidence type="ECO:0000259" key="2">
    <source>
        <dbReference type="PROSITE" id="PS50025"/>
    </source>
</evidence>
<proteinExistence type="predicted"/>
<dbReference type="Gene3D" id="2.60.120.200">
    <property type="match status" value="1"/>
</dbReference>
<accession>T1G2E1</accession>
<dbReference type="Proteomes" id="UP000015101">
    <property type="component" value="Unassembled WGS sequence"/>
</dbReference>
<dbReference type="OMA" id="RMAFAFK"/>
<dbReference type="AlphaFoldDB" id="T1G2E1"/>
<reference evidence="4" key="3">
    <citation type="submission" date="2015-06" db="UniProtKB">
        <authorList>
            <consortium name="EnsemblMetazoa"/>
        </authorList>
    </citation>
    <scope>IDENTIFICATION</scope>
</reference>
<dbReference type="SUPFAM" id="SSF49899">
    <property type="entry name" value="Concanavalin A-like lectins/glucanases"/>
    <property type="match status" value="1"/>
</dbReference>
<dbReference type="EMBL" id="KB096183">
    <property type="protein sequence ID" value="ESO07562.1"/>
    <property type="molecule type" value="Genomic_DNA"/>
</dbReference>